<evidence type="ECO:0000256" key="1">
    <source>
        <dbReference type="SAM" id="MobiDB-lite"/>
    </source>
</evidence>
<gene>
    <name evidence="2" type="ORF">F5050DRAFT_1709527</name>
</gene>
<accession>A0ABQ8QMP0</accession>
<name>A0ABQ8QMP0_9AGAR</name>
<dbReference type="EMBL" id="MU790533">
    <property type="protein sequence ID" value="KAJ3999767.1"/>
    <property type="molecule type" value="Genomic_DNA"/>
</dbReference>
<protein>
    <submittedName>
        <fullName evidence="2">Uncharacterized protein</fullName>
    </submittedName>
</protein>
<proteinExistence type="predicted"/>
<dbReference type="Proteomes" id="UP001163828">
    <property type="component" value="Unassembled WGS sequence"/>
</dbReference>
<keyword evidence="3" id="KW-1185">Reference proteome</keyword>
<sequence>MLHRMMLSVMNRLGLGMLRMMNLKEKAKGMGHYDEPANEMMKEPEFEEPEYAEAERDDMRYWTDTEAYKTVVAADTSMLDVEEEQWVDDASGYGEKVELVYEVWTAVQPKLDSFDDKDLEIWRKTSHGLQTMEEYVAVASDEWKLESALAVQDATSVPTTENVLENVGDWRTRGPLGGGGRDISSHGDSHTTNQKSDEIEWVTVHWLQKTAAMIEEG</sequence>
<reference evidence="2" key="1">
    <citation type="submission" date="2022-08" db="EMBL/GenBank/DDBJ databases">
        <authorList>
            <consortium name="DOE Joint Genome Institute"/>
            <person name="Min B."/>
            <person name="Riley R."/>
            <person name="Sierra-Patev S."/>
            <person name="Naranjo-Ortiz M."/>
            <person name="Looney B."/>
            <person name="Konkel Z."/>
            <person name="Slot J.C."/>
            <person name="Sakamoto Y."/>
            <person name="Steenwyk J.L."/>
            <person name="Rokas A."/>
            <person name="Carro J."/>
            <person name="Camarero S."/>
            <person name="Ferreira P."/>
            <person name="Molpeceres G."/>
            <person name="Ruiz-Duenas F.J."/>
            <person name="Serrano A."/>
            <person name="Henrissat B."/>
            <person name="Drula E."/>
            <person name="Hughes K.W."/>
            <person name="Mata J.L."/>
            <person name="Ishikawa N.K."/>
            <person name="Vargas-Isla R."/>
            <person name="Ushijima S."/>
            <person name="Smith C.A."/>
            <person name="Ahrendt S."/>
            <person name="Andreopoulos W."/>
            <person name="He G."/>
            <person name="Labutti K."/>
            <person name="Lipzen A."/>
            <person name="Ng V."/>
            <person name="Sandor L."/>
            <person name="Barry K."/>
            <person name="Martinez A.T."/>
            <person name="Xiao Y."/>
            <person name="Gibbons J.G."/>
            <person name="Terashima K."/>
            <person name="Hibbett D.S."/>
            <person name="Grigoriev I.V."/>
        </authorList>
    </citation>
    <scope>NUCLEOTIDE SEQUENCE</scope>
    <source>
        <strain evidence="2">TFB10827</strain>
    </source>
</reference>
<organism evidence="2 3">
    <name type="scientific">Lentinula boryana</name>
    <dbReference type="NCBI Taxonomy" id="40481"/>
    <lineage>
        <taxon>Eukaryota</taxon>
        <taxon>Fungi</taxon>
        <taxon>Dikarya</taxon>
        <taxon>Basidiomycota</taxon>
        <taxon>Agaricomycotina</taxon>
        <taxon>Agaricomycetes</taxon>
        <taxon>Agaricomycetidae</taxon>
        <taxon>Agaricales</taxon>
        <taxon>Marasmiineae</taxon>
        <taxon>Omphalotaceae</taxon>
        <taxon>Lentinula</taxon>
    </lineage>
</organism>
<evidence type="ECO:0000313" key="2">
    <source>
        <dbReference type="EMBL" id="KAJ3999767.1"/>
    </source>
</evidence>
<feature type="region of interest" description="Disordered" evidence="1">
    <location>
        <begin position="169"/>
        <end position="195"/>
    </location>
</feature>
<comment type="caution">
    <text evidence="2">The sequence shown here is derived from an EMBL/GenBank/DDBJ whole genome shotgun (WGS) entry which is preliminary data.</text>
</comment>
<evidence type="ECO:0000313" key="3">
    <source>
        <dbReference type="Proteomes" id="UP001163828"/>
    </source>
</evidence>